<keyword evidence="11" id="KW-1185">Reference proteome</keyword>
<dbReference type="Gene3D" id="3.30.1490.20">
    <property type="entry name" value="ATP-grasp fold, A domain"/>
    <property type="match status" value="1"/>
</dbReference>
<comment type="pathway">
    <text evidence="7">Purine metabolism.</text>
</comment>
<protein>
    <submittedName>
        <fullName evidence="10">ATP-grasp domain-containing protein</fullName>
    </submittedName>
</protein>
<comment type="cofactor">
    <cofactor evidence="1">
        <name>Mn(2+)</name>
        <dbReference type="ChEBI" id="CHEBI:29035"/>
    </cofactor>
</comment>
<dbReference type="EMBL" id="JBHTOC010000005">
    <property type="protein sequence ID" value="MFD1429493.1"/>
    <property type="molecule type" value="Genomic_DNA"/>
</dbReference>
<keyword evidence="3 8" id="KW-0547">Nucleotide-binding</keyword>
<dbReference type="SUPFAM" id="SSF52440">
    <property type="entry name" value="PreATP-grasp domain"/>
    <property type="match status" value="1"/>
</dbReference>
<dbReference type="Pfam" id="PF22660">
    <property type="entry name" value="RS_preATP-grasp-like"/>
    <property type="match status" value="1"/>
</dbReference>
<name>A0ABW4CG28_9LACO</name>
<accession>A0ABW4CG28</accession>
<organism evidence="10 11">
    <name type="scientific">Lacticaseibacillus mingshuiensis</name>
    <dbReference type="NCBI Taxonomy" id="2799574"/>
    <lineage>
        <taxon>Bacteria</taxon>
        <taxon>Bacillati</taxon>
        <taxon>Bacillota</taxon>
        <taxon>Bacilli</taxon>
        <taxon>Lactobacillales</taxon>
        <taxon>Lactobacillaceae</taxon>
        <taxon>Lacticaseibacillus</taxon>
    </lineage>
</organism>
<dbReference type="PANTHER" id="PTHR11609">
    <property type="entry name" value="PURINE BIOSYNTHESIS PROTEIN 6/7, PUR6/7"/>
    <property type="match status" value="1"/>
</dbReference>
<feature type="domain" description="ATP-grasp" evidence="9">
    <location>
        <begin position="110"/>
        <end position="295"/>
    </location>
</feature>
<evidence type="ECO:0000256" key="5">
    <source>
        <dbReference type="ARBA" id="ARBA00022840"/>
    </source>
</evidence>
<dbReference type="InterPro" id="IPR013815">
    <property type="entry name" value="ATP_grasp_subdomain_1"/>
</dbReference>
<gene>
    <name evidence="10" type="ORF">ACFQ4P_04415</name>
</gene>
<evidence type="ECO:0000256" key="6">
    <source>
        <dbReference type="ARBA" id="ARBA00023211"/>
    </source>
</evidence>
<reference evidence="11" key="1">
    <citation type="journal article" date="2019" name="Int. J. Syst. Evol. Microbiol.">
        <title>The Global Catalogue of Microorganisms (GCM) 10K type strain sequencing project: providing services to taxonomists for standard genome sequencing and annotation.</title>
        <authorList>
            <consortium name="The Broad Institute Genomics Platform"/>
            <consortium name="The Broad Institute Genome Sequencing Center for Infectious Disease"/>
            <person name="Wu L."/>
            <person name="Ma J."/>
        </authorList>
    </citation>
    <scope>NUCLEOTIDE SEQUENCE [LARGE SCALE GENOMIC DNA]</scope>
    <source>
        <strain evidence="11">CCM 8980</strain>
    </source>
</reference>
<dbReference type="Pfam" id="PF02222">
    <property type="entry name" value="ATP-grasp"/>
    <property type="match status" value="1"/>
</dbReference>
<dbReference type="InterPro" id="IPR054350">
    <property type="entry name" value="PurT/PurK_preATP-grasp"/>
</dbReference>
<evidence type="ECO:0000256" key="4">
    <source>
        <dbReference type="ARBA" id="ARBA00022755"/>
    </source>
</evidence>
<comment type="cofactor">
    <cofactor evidence="2">
        <name>Mg(2+)</name>
        <dbReference type="ChEBI" id="CHEBI:18420"/>
    </cofactor>
</comment>
<dbReference type="InterPro" id="IPR011761">
    <property type="entry name" value="ATP-grasp"/>
</dbReference>
<evidence type="ECO:0000256" key="1">
    <source>
        <dbReference type="ARBA" id="ARBA00001936"/>
    </source>
</evidence>
<evidence type="ECO:0000313" key="11">
    <source>
        <dbReference type="Proteomes" id="UP001597196"/>
    </source>
</evidence>
<evidence type="ECO:0000313" key="10">
    <source>
        <dbReference type="EMBL" id="MFD1429493.1"/>
    </source>
</evidence>
<dbReference type="Gene3D" id="3.30.470.20">
    <property type="entry name" value="ATP-grasp fold, B domain"/>
    <property type="match status" value="1"/>
</dbReference>
<dbReference type="RefSeq" id="WP_203627060.1">
    <property type="nucleotide sequence ID" value="NZ_BOLQ01000010.1"/>
</dbReference>
<evidence type="ECO:0000256" key="7">
    <source>
        <dbReference type="ARBA" id="ARBA00025704"/>
    </source>
</evidence>
<dbReference type="Gene3D" id="3.40.50.20">
    <property type="match status" value="1"/>
</dbReference>
<dbReference type="PROSITE" id="PS50975">
    <property type="entry name" value="ATP_GRASP"/>
    <property type="match status" value="1"/>
</dbReference>
<dbReference type="SUPFAM" id="SSF56059">
    <property type="entry name" value="Glutathione synthetase ATP-binding domain-like"/>
    <property type="match status" value="1"/>
</dbReference>
<dbReference type="Proteomes" id="UP001597196">
    <property type="component" value="Unassembled WGS sequence"/>
</dbReference>
<evidence type="ECO:0000259" key="9">
    <source>
        <dbReference type="PROSITE" id="PS50975"/>
    </source>
</evidence>
<keyword evidence="5 8" id="KW-0067">ATP-binding</keyword>
<evidence type="ECO:0000256" key="8">
    <source>
        <dbReference type="PROSITE-ProRule" id="PRU00409"/>
    </source>
</evidence>
<dbReference type="PANTHER" id="PTHR11609:SF5">
    <property type="entry name" value="PHOSPHORIBOSYLAMINOIMIDAZOLE CARBOXYLASE"/>
    <property type="match status" value="1"/>
</dbReference>
<comment type="caution">
    <text evidence="10">The sequence shown here is derived from an EMBL/GenBank/DDBJ whole genome shotgun (WGS) entry which is preliminary data.</text>
</comment>
<proteinExistence type="predicted"/>
<keyword evidence="6" id="KW-0464">Manganese</keyword>
<dbReference type="InterPro" id="IPR003135">
    <property type="entry name" value="ATP-grasp_carboxylate-amine"/>
</dbReference>
<sequence>MAQFIEPGSVVGIIGGGVLGYRLALAARRLGMHTVVLAGQGDVALQAADMSLAGEINNEENLKRLASLATVITYADETIDGTLLSRVARPEQLPSGTDILAVTQDRYLEKVYLDDLNMNILPYAQVVTPNDIAKAVETVGFPALLKPIQKGVGVDQQLRLTQPQDVARAAQLLQQRPYIVEAWLDQPEEFSVLVAKVDDQVTVLPVVQNFFDQHQLTASLVPPACDDAVQEEIQRVAGVLAKKMAYNGVFGVELFLTKNRTLYVKRLYPGPQLFGDVLEHTTGYSPYELHLRALLGWPLPTPVVTRPGALLPLRLGDRTAAMTQVQIKPEWQFHFFPEGAPLIGEIAVFGELAELNSSINATEHFHIGTGN</sequence>
<dbReference type="InterPro" id="IPR016185">
    <property type="entry name" value="PreATP-grasp_dom_sf"/>
</dbReference>
<keyword evidence="4" id="KW-0658">Purine biosynthesis</keyword>
<evidence type="ECO:0000256" key="2">
    <source>
        <dbReference type="ARBA" id="ARBA00001946"/>
    </source>
</evidence>
<evidence type="ECO:0000256" key="3">
    <source>
        <dbReference type="ARBA" id="ARBA00022741"/>
    </source>
</evidence>